<dbReference type="EMBL" id="GISG01093574">
    <property type="protein sequence ID" value="MBA4635114.1"/>
    <property type="molecule type" value="Transcribed_RNA"/>
</dbReference>
<reference evidence="1" key="1">
    <citation type="journal article" date="2013" name="J. Plant Res.">
        <title>Effect of fungi and light on seed germination of three Opuntia species from semiarid lands of central Mexico.</title>
        <authorList>
            <person name="Delgado-Sanchez P."/>
            <person name="Jimenez-Bremont J.F."/>
            <person name="Guerrero-Gonzalez Mde L."/>
            <person name="Flores J."/>
        </authorList>
    </citation>
    <scope>NUCLEOTIDE SEQUENCE</scope>
    <source>
        <tissue evidence="1">Cladode</tissue>
    </source>
</reference>
<organism evidence="1">
    <name type="scientific">Opuntia streptacantha</name>
    <name type="common">Prickly pear cactus</name>
    <name type="synonym">Opuntia cardona</name>
    <dbReference type="NCBI Taxonomy" id="393608"/>
    <lineage>
        <taxon>Eukaryota</taxon>
        <taxon>Viridiplantae</taxon>
        <taxon>Streptophyta</taxon>
        <taxon>Embryophyta</taxon>
        <taxon>Tracheophyta</taxon>
        <taxon>Spermatophyta</taxon>
        <taxon>Magnoliopsida</taxon>
        <taxon>eudicotyledons</taxon>
        <taxon>Gunneridae</taxon>
        <taxon>Pentapetalae</taxon>
        <taxon>Caryophyllales</taxon>
        <taxon>Cactineae</taxon>
        <taxon>Cactaceae</taxon>
        <taxon>Opuntioideae</taxon>
        <taxon>Opuntia</taxon>
    </lineage>
</organism>
<accession>A0A7C8Z664</accession>
<reference evidence="1" key="2">
    <citation type="submission" date="2020-07" db="EMBL/GenBank/DDBJ databases">
        <authorList>
            <person name="Vera ALvarez R."/>
            <person name="Arias-Moreno D.M."/>
            <person name="Jimenez-Jacinto V."/>
            <person name="Jimenez-Bremont J.F."/>
            <person name="Swaminathan K."/>
            <person name="Moose S.P."/>
            <person name="Guerrero-Gonzalez M.L."/>
            <person name="Marino-Ramirez L."/>
            <person name="Landsman D."/>
            <person name="Rodriguez-Kessler M."/>
            <person name="Delgado-Sanchez P."/>
        </authorList>
    </citation>
    <scope>NUCLEOTIDE SEQUENCE</scope>
    <source>
        <tissue evidence="1">Cladode</tissue>
    </source>
</reference>
<name>A0A7C8Z664_OPUST</name>
<evidence type="ECO:0000313" key="1">
    <source>
        <dbReference type="EMBL" id="MBA4635114.1"/>
    </source>
</evidence>
<protein>
    <submittedName>
        <fullName evidence="1">Uncharacterized protein</fullName>
    </submittedName>
</protein>
<proteinExistence type="predicted"/>
<dbReference type="AlphaFoldDB" id="A0A7C8Z664"/>
<sequence>MKGHSHTLPRNVSLQAVMLTDLSCQQPPLFSRHSFVSISSLKQTAGSVVSSKPEQIAFSTAALSNFPRYWRLLTTSVGNMVTSPLDPLPIWASCSSLRTGFSASASGSPIHFSICFMSSPNDLTTPSAQSLLYFLSFMGHLI</sequence>